<dbReference type="GO" id="GO:0032267">
    <property type="term" value="F:tRNA(Ile)-lysidine synthase activity"/>
    <property type="evidence" value="ECO:0007669"/>
    <property type="project" value="UniProtKB-EC"/>
</dbReference>
<dbReference type="Gene3D" id="3.40.50.620">
    <property type="entry name" value="HUPs"/>
    <property type="match status" value="1"/>
</dbReference>
<keyword evidence="2" id="KW-0436">Ligase</keyword>
<evidence type="ECO:0000313" key="8">
    <source>
        <dbReference type="EMBL" id="KAK9697716.1"/>
    </source>
</evidence>
<evidence type="ECO:0000256" key="2">
    <source>
        <dbReference type="ARBA" id="ARBA00022598"/>
    </source>
</evidence>
<dbReference type="CDD" id="cd01992">
    <property type="entry name" value="TilS_N"/>
    <property type="match status" value="1"/>
</dbReference>
<dbReference type="InterPro" id="IPR011063">
    <property type="entry name" value="TilS/TtcA_N"/>
</dbReference>
<dbReference type="GO" id="GO:0005524">
    <property type="term" value="F:ATP binding"/>
    <property type="evidence" value="ECO:0007669"/>
    <property type="project" value="UniProtKB-KW"/>
</dbReference>
<dbReference type="Proteomes" id="UP001443914">
    <property type="component" value="Unassembled WGS sequence"/>
</dbReference>
<sequence length="667" mass="74445">MLTTSHLIFSPTILRNGVVSFLLHRSNPTRFYCRCSDRYRVPPEYSDVFARRMSSAALRPHHRIAMGVSGGADSMALCALMAHWKTCSSDAVFDSSGFINGLLAIIVDHGLRSESKEESETVSHWVSEMGIRCEVVSCDWPIGLPKVGHLEEAARDMRYQIFQDVCSNNQFGVLLTAHHADDQAELFVLRLSRNSGALGLAGMASTSQIFPKISKFTVESSNNTGILLIRPLLDFTKKDLYKICECNNQKWVEDPSNRSSLFARNRIRMALRDINTCAFRSELQALIATCRRTRLYVDHICQVLLKEKVTIMPHGYAVIDLESLNPSNQEEICLSRFLALVVQFISQRHRPVRGSASKLLLEYIRSSPCKTSVTAAGCYLSPAPGSKGTKVLVSCSVETSRLDNTELYSTCRGQVLNKYCPSDADHIIMDQKSEITYLVPDPSDVHFLKTASSYSILDEARILGIISESTCGSITKLQIEEQRIFKSKNEFSSGKESKNDANYAPAVRKPFRPGESCYFMNRFLLTWIYDHKSAEDGDRLCSMCMAGDMSAYVRHIIDEDWLYLANLSKSHDSDKLKQQTALHNNGVEKLTVEINLRTNHARRSAEQALKILKPIPAAARRGLPVIVSADGILLSIPSIGFNHCPSLMISVEFRPRIPLGGGHSSFA</sequence>
<comment type="catalytic activity">
    <reaction evidence="6">
        <text>cytidine(34) in tRNA(Ile2) + L-lysine + ATP = lysidine(34) in tRNA(Ile2) + AMP + diphosphate + H(+)</text>
        <dbReference type="Rhea" id="RHEA:43744"/>
        <dbReference type="Rhea" id="RHEA-COMP:10625"/>
        <dbReference type="Rhea" id="RHEA-COMP:10670"/>
        <dbReference type="ChEBI" id="CHEBI:15378"/>
        <dbReference type="ChEBI" id="CHEBI:30616"/>
        <dbReference type="ChEBI" id="CHEBI:32551"/>
        <dbReference type="ChEBI" id="CHEBI:33019"/>
        <dbReference type="ChEBI" id="CHEBI:82748"/>
        <dbReference type="ChEBI" id="CHEBI:83665"/>
        <dbReference type="ChEBI" id="CHEBI:456215"/>
        <dbReference type="EC" id="6.3.4.19"/>
    </reaction>
</comment>
<dbReference type="GO" id="GO:0008033">
    <property type="term" value="P:tRNA processing"/>
    <property type="evidence" value="ECO:0007669"/>
    <property type="project" value="UniProtKB-KW"/>
</dbReference>
<dbReference type="InterPro" id="IPR012795">
    <property type="entry name" value="tRNA_Ile_lys_synt_N"/>
</dbReference>
<keyword evidence="4" id="KW-0547">Nucleotide-binding</keyword>
<evidence type="ECO:0000256" key="1">
    <source>
        <dbReference type="ARBA" id="ARBA00013267"/>
    </source>
</evidence>
<dbReference type="PANTHER" id="PTHR43033">
    <property type="entry name" value="TRNA(ILE)-LYSIDINE SYNTHASE-RELATED"/>
    <property type="match status" value="1"/>
</dbReference>
<name>A0AAW1J4D7_SAPOF</name>
<dbReference type="EC" id="6.3.4.19" evidence="1"/>
<reference evidence="8" key="1">
    <citation type="submission" date="2024-03" db="EMBL/GenBank/DDBJ databases">
        <title>WGS assembly of Saponaria officinalis var. Norfolk2.</title>
        <authorList>
            <person name="Jenkins J."/>
            <person name="Shu S."/>
            <person name="Grimwood J."/>
            <person name="Barry K."/>
            <person name="Goodstein D."/>
            <person name="Schmutz J."/>
            <person name="Leebens-Mack J."/>
            <person name="Osbourn A."/>
        </authorList>
    </citation>
    <scope>NUCLEOTIDE SEQUENCE [LARGE SCALE GENOMIC DNA]</scope>
    <source>
        <strain evidence="8">JIC</strain>
    </source>
</reference>
<evidence type="ECO:0000256" key="5">
    <source>
        <dbReference type="ARBA" id="ARBA00022840"/>
    </source>
</evidence>
<evidence type="ECO:0000256" key="6">
    <source>
        <dbReference type="ARBA" id="ARBA00048539"/>
    </source>
</evidence>
<protein>
    <recommendedName>
        <fullName evidence="1">tRNA(Ile)-lysidine synthetase</fullName>
        <ecNumber evidence="1">6.3.4.19</ecNumber>
    </recommendedName>
</protein>
<evidence type="ECO:0000313" key="9">
    <source>
        <dbReference type="Proteomes" id="UP001443914"/>
    </source>
</evidence>
<dbReference type="InterPro" id="IPR012094">
    <property type="entry name" value="tRNA_Ile_lys_synt"/>
</dbReference>
<dbReference type="PANTHER" id="PTHR43033:SF5">
    <property type="entry name" value="TRNA(ILE)-LYSIDINE SYNTHETASE"/>
    <property type="match status" value="1"/>
</dbReference>
<dbReference type="AlphaFoldDB" id="A0AAW1J4D7"/>
<dbReference type="Pfam" id="PF01171">
    <property type="entry name" value="ATP_bind_3"/>
    <property type="match status" value="1"/>
</dbReference>
<organism evidence="8 9">
    <name type="scientific">Saponaria officinalis</name>
    <name type="common">Common soapwort</name>
    <name type="synonym">Lychnis saponaria</name>
    <dbReference type="NCBI Taxonomy" id="3572"/>
    <lineage>
        <taxon>Eukaryota</taxon>
        <taxon>Viridiplantae</taxon>
        <taxon>Streptophyta</taxon>
        <taxon>Embryophyta</taxon>
        <taxon>Tracheophyta</taxon>
        <taxon>Spermatophyta</taxon>
        <taxon>Magnoliopsida</taxon>
        <taxon>eudicotyledons</taxon>
        <taxon>Gunneridae</taxon>
        <taxon>Pentapetalae</taxon>
        <taxon>Caryophyllales</taxon>
        <taxon>Caryophyllaceae</taxon>
        <taxon>Caryophylleae</taxon>
        <taxon>Saponaria</taxon>
    </lineage>
</organism>
<dbReference type="SUPFAM" id="SSF52402">
    <property type="entry name" value="Adenine nucleotide alpha hydrolases-like"/>
    <property type="match status" value="1"/>
</dbReference>
<dbReference type="EMBL" id="JBDFQZ010000008">
    <property type="protein sequence ID" value="KAK9697716.1"/>
    <property type="molecule type" value="Genomic_DNA"/>
</dbReference>
<comment type="caution">
    <text evidence="8">The sequence shown here is derived from an EMBL/GenBank/DDBJ whole genome shotgun (WGS) entry which is preliminary data.</text>
</comment>
<keyword evidence="5" id="KW-0067">ATP-binding</keyword>
<proteinExistence type="inferred from homology"/>
<keyword evidence="9" id="KW-1185">Reference proteome</keyword>
<evidence type="ECO:0000259" key="7">
    <source>
        <dbReference type="Pfam" id="PF01171"/>
    </source>
</evidence>
<keyword evidence="3" id="KW-0819">tRNA processing</keyword>
<gene>
    <name evidence="8" type="ORF">RND81_08G055900</name>
</gene>
<accession>A0AAW1J4D7</accession>
<dbReference type="InterPro" id="IPR014729">
    <property type="entry name" value="Rossmann-like_a/b/a_fold"/>
</dbReference>
<feature type="domain" description="tRNA(Ile)-lysidine/2-thiocytidine synthase N-terminal" evidence="7">
    <location>
        <begin position="64"/>
        <end position="268"/>
    </location>
</feature>
<evidence type="ECO:0000256" key="4">
    <source>
        <dbReference type="ARBA" id="ARBA00022741"/>
    </source>
</evidence>
<evidence type="ECO:0000256" key="3">
    <source>
        <dbReference type="ARBA" id="ARBA00022694"/>
    </source>
</evidence>
<dbReference type="NCBIfam" id="TIGR02432">
    <property type="entry name" value="lysidine_TilS_N"/>
    <property type="match status" value="1"/>
</dbReference>
<dbReference type="HAMAP" id="MF_01161">
    <property type="entry name" value="tRNA_Ile_lys_synt"/>
    <property type="match status" value="1"/>
</dbReference>